<dbReference type="InterPro" id="IPR001041">
    <property type="entry name" value="2Fe-2S_ferredoxin-type"/>
</dbReference>
<keyword evidence="2" id="KW-0285">Flavoprotein</keyword>
<keyword evidence="8" id="KW-0411">Iron-sulfur</keyword>
<protein>
    <submittedName>
        <fullName evidence="11">2Fe-2S iron-sulfur cluster-binding protein</fullName>
    </submittedName>
</protein>
<gene>
    <name evidence="11" type="ORF">Q8X39_11650</name>
</gene>
<evidence type="ECO:0000256" key="3">
    <source>
        <dbReference type="ARBA" id="ARBA00022714"/>
    </source>
</evidence>
<dbReference type="InterPro" id="IPR012675">
    <property type="entry name" value="Beta-grasp_dom_sf"/>
</dbReference>
<keyword evidence="3" id="KW-0001">2Fe-2S</keyword>
<dbReference type="Pfam" id="PF00175">
    <property type="entry name" value="NAD_binding_1"/>
    <property type="match status" value="1"/>
</dbReference>
<feature type="domain" description="FAD-binding FR-type" evidence="10">
    <location>
        <begin position="3"/>
        <end position="107"/>
    </location>
</feature>
<comment type="cofactor">
    <cofactor evidence="1">
        <name>FAD</name>
        <dbReference type="ChEBI" id="CHEBI:57692"/>
    </cofactor>
</comment>
<dbReference type="Pfam" id="PF00111">
    <property type="entry name" value="Fer2"/>
    <property type="match status" value="1"/>
</dbReference>
<dbReference type="CDD" id="cd00207">
    <property type="entry name" value="fer2"/>
    <property type="match status" value="1"/>
</dbReference>
<dbReference type="EMBL" id="JAUZEE010000005">
    <property type="protein sequence ID" value="MDP4301293.1"/>
    <property type="molecule type" value="Genomic_DNA"/>
</dbReference>
<sequence length="391" mass="42151">MSVLFHPLQVRAIEPDTAEAVIVTFAVPTGLREAFGFTQGQYLTLRHTVDGQDLRRSYSICAGVDDGELRVGVRKVRGGVFSNWINSALKVGDTLQVMAPQGRFFVPIEPGARRHHLGIAGGSGITPILSILKTVLAREPHSRFTLIYGNRTLQSTMFKEALEDLKNRYLTRLALHHVFSDEQTDVTDGPHAAAQLPPEGAHGGLGAARRPPPINAGLMNRDKLGEFLATLVPAASIDHAYVCGPFQMNDEAEAALLAAGVDESRIHIERFGISQPAAGSAATQVGAVIHEPQPGDAEQARVTLIRDGLSREILFRRDQPSILDAASAAGMELPFSCTSGVCGTCRAKVMEGEVRMERNFALDKAEVAAGHVLCCQAHPLTERVVLSFDAR</sequence>
<evidence type="ECO:0000256" key="4">
    <source>
        <dbReference type="ARBA" id="ARBA00022723"/>
    </source>
</evidence>
<evidence type="ECO:0000256" key="8">
    <source>
        <dbReference type="ARBA" id="ARBA00023014"/>
    </source>
</evidence>
<accession>A0ABT9G509</accession>
<reference evidence="11 12" key="1">
    <citation type="submission" date="2023-08" db="EMBL/GenBank/DDBJ databases">
        <authorList>
            <person name="Roldan D.M."/>
            <person name="Menes R.J."/>
        </authorList>
    </citation>
    <scope>NUCLEOTIDE SEQUENCE [LARGE SCALE GENOMIC DNA]</scope>
    <source>
        <strain evidence="11 12">CCM 2812</strain>
    </source>
</reference>
<dbReference type="InterPro" id="IPR017927">
    <property type="entry name" value="FAD-bd_FR_type"/>
</dbReference>
<evidence type="ECO:0000313" key="11">
    <source>
        <dbReference type="EMBL" id="MDP4301293.1"/>
    </source>
</evidence>
<dbReference type="PRINTS" id="PR00406">
    <property type="entry name" value="CYTB5RDTASE"/>
</dbReference>
<evidence type="ECO:0000256" key="2">
    <source>
        <dbReference type="ARBA" id="ARBA00022630"/>
    </source>
</evidence>
<dbReference type="Gene3D" id="3.10.20.30">
    <property type="match status" value="1"/>
</dbReference>
<evidence type="ECO:0000259" key="10">
    <source>
        <dbReference type="PROSITE" id="PS51384"/>
    </source>
</evidence>
<dbReference type="Proteomes" id="UP001235760">
    <property type="component" value="Unassembled WGS sequence"/>
</dbReference>
<dbReference type="Pfam" id="PF00970">
    <property type="entry name" value="FAD_binding_6"/>
    <property type="match status" value="1"/>
</dbReference>
<comment type="caution">
    <text evidence="11">The sequence shown here is derived from an EMBL/GenBank/DDBJ whole genome shotgun (WGS) entry which is preliminary data.</text>
</comment>
<evidence type="ECO:0000256" key="6">
    <source>
        <dbReference type="ARBA" id="ARBA00023002"/>
    </source>
</evidence>
<dbReference type="InterPro" id="IPR001433">
    <property type="entry name" value="OxRdtase_FAD/NAD-bd"/>
</dbReference>
<evidence type="ECO:0000259" key="9">
    <source>
        <dbReference type="PROSITE" id="PS51085"/>
    </source>
</evidence>
<proteinExistence type="predicted"/>
<evidence type="ECO:0000313" key="12">
    <source>
        <dbReference type="Proteomes" id="UP001235760"/>
    </source>
</evidence>
<dbReference type="Gene3D" id="3.40.50.80">
    <property type="entry name" value="Nucleotide-binding domain of ferredoxin-NADP reductase (FNR) module"/>
    <property type="match status" value="1"/>
</dbReference>
<dbReference type="CDD" id="cd06214">
    <property type="entry name" value="PA_degradation_oxidoreductase_like"/>
    <property type="match status" value="1"/>
</dbReference>
<evidence type="ECO:0000256" key="7">
    <source>
        <dbReference type="ARBA" id="ARBA00023004"/>
    </source>
</evidence>
<keyword evidence="5" id="KW-0274">FAD</keyword>
<name>A0ABT9G509_LEPDI</name>
<keyword evidence="4" id="KW-0479">Metal-binding</keyword>
<evidence type="ECO:0000256" key="1">
    <source>
        <dbReference type="ARBA" id="ARBA00001974"/>
    </source>
</evidence>
<dbReference type="InterPro" id="IPR006058">
    <property type="entry name" value="2Fe2S_fd_BS"/>
</dbReference>
<dbReference type="PANTHER" id="PTHR47354">
    <property type="entry name" value="NADH OXIDOREDUCTASE HCR"/>
    <property type="match status" value="1"/>
</dbReference>
<feature type="domain" description="2Fe-2S ferredoxin-type" evidence="9">
    <location>
        <begin position="300"/>
        <end position="391"/>
    </location>
</feature>
<dbReference type="SUPFAM" id="SSF54292">
    <property type="entry name" value="2Fe-2S ferredoxin-like"/>
    <property type="match status" value="1"/>
</dbReference>
<dbReference type="SUPFAM" id="SSF63380">
    <property type="entry name" value="Riboflavin synthase domain-like"/>
    <property type="match status" value="1"/>
</dbReference>
<keyword evidence="12" id="KW-1185">Reference proteome</keyword>
<dbReference type="PROSITE" id="PS51384">
    <property type="entry name" value="FAD_FR"/>
    <property type="match status" value="1"/>
</dbReference>
<evidence type="ECO:0000256" key="5">
    <source>
        <dbReference type="ARBA" id="ARBA00022827"/>
    </source>
</evidence>
<dbReference type="Gene3D" id="2.40.30.10">
    <property type="entry name" value="Translation factors"/>
    <property type="match status" value="1"/>
</dbReference>
<dbReference type="PANTHER" id="PTHR47354:SF8">
    <property type="entry name" value="1,2-PHENYLACETYL-COA EPOXIDASE, SUBUNIT E"/>
    <property type="match status" value="1"/>
</dbReference>
<dbReference type="PROSITE" id="PS00197">
    <property type="entry name" value="2FE2S_FER_1"/>
    <property type="match status" value="1"/>
</dbReference>
<dbReference type="InterPro" id="IPR036010">
    <property type="entry name" value="2Fe-2S_ferredoxin-like_sf"/>
</dbReference>
<keyword evidence="7" id="KW-0408">Iron</keyword>
<keyword evidence="6" id="KW-0560">Oxidoreductase</keyword>
<dbReference type="InterPro" id="IPR008333">
    <property type="entry name" value="Cbr1-like_FAD-bd_dom"/>
</dbReference>
<dbReference type="InterPro" id="IPR017938">
    <property type="entry name" value="Riboflavin_synthase-like_b-brl"/>
</dbReference>
<organism evidence="11 12">
    <name type="scientific">Leptothrix discophora</name>
    <dbReference type="NCBI Taxonomy" id="89"/>
    <lineage>
        <taxon>Bacteria</taxon>
        <taxon>Pseudomonadati</taxon>
        <taxon>Pseudomonadota</taxon>
        <taxon>Betaproteobacteria</taxon>
        <taxon>Burkholderiales</taxon>
        <taxon>Sphaerotilaceae</taxon>
        <taxon>Leptothrix</taxon>
    </lineage>
</organism>
<dbReference type="RefSeq" id="WP_305749837.1">
    <property type="nucleotide sequence ID" value="NZ_JAUZEE010000005.1"/>
</dbReference>
<dbReference type="InterPro" id="IPR039261">
    <property type="entry name" value="FNR_nucleotide-bd"/>
</dbReference>
<dbReference type="PROSITE" id="PS51085">
    <property type="entry name" value="2FE2S_FER_2"/>
    <property type="match status" value="1"/>
</dbReference>
<dbReference type="InterPro" id="IPR050415">
    <property type="entry name" value="MRET"/>
</dbReference>
<dbReference type="SUPFAM" id="SSF52343">
    <property type="entry name" value="Ferredoxin reductase-like, C-terminal NADP-linked domain"/>
    <property type="match status" value="1"/>
</dbReference>